<evidence type="ECO:0008006" key="3">
    <source>
        <dbReference type="Google" id="ProtNLM"/>
    </source>
</evidence>
<organism evidence="1 2">
    <name type="scientific">Clavelina lepadiformis</name>
    <name type="common">Light-bulb sea squirt</name>
    <name type="synonym">Ascidia lepadiformis</name>
    <dbReference type="NCBI Taxonomy" id="159417"/>
    <lineage>
        <taxon>Eukaryota</taxon>
        <taxon>Metazoa</taxon>
        <taxon>Chordata</taxon>
        <taxon>Tunicata</taxon>
        <taxon>Ascidiacea</taxon>
        <taxon>Aplousobranchia</taxon>
        <taxon>Clavelinidae</taxon>
        <taxon>Clavelina</taxon>
    </lineage>
</organism>
<keyword evidence="2" id="KW-1185">Reference proteome</keyword>
<evidence type="ECO:0000313" key="2">
    <source>
        <dbReference type="Proteomes" id="UP001642483"/>
    </source>
</evidence>
<reference evidence="1 2" key="1">
    <citation type="submission" date="2024-02" db="EMBL/GenBank/DDBJ databases">
        <authorList>
            <person name="Daric V."/>
            <person name="Darras S."/>
        </authorList>
    </citation>
    <scope>NUCLEOTIDE SEQUENCE [LARGE SCALE GENOMIC DNA]</scope>
</reference>
<dbReference type="PANTHER" id="PTHR48465:SF1">
    <property type="entry name" value="PROTEIN SSUH2 HOMOLOG"/>
    <property type="match status" value="1"/>
</dbReference>
<accession>A0ABP0GYT1</accession>
<dbReference type="InterPro" id="IPR052789">
    <property type="entry name" value="SSUH2_homolog"/>
</dbReference>
<dbReference type="EMBL" id="CAWYQH010000152">
    <property type="protein sequence ID" value="CAK8696106.1"/>
    <property type="molecule type" value="Genomic_DNA"/>
</dbReference>
<sequence length="411" mass="46765">MVDAEVGRLIGNDSLVPSAPPVEDLGLRRTPPPPYYSVFPTESDTFLTDGDDEENIVLDDDVFEVTSNTEIDCEGTVNCPSIYGAFYDPELNSDFSETSQLNSQYHMPEEKAKKILLDSILKRRSRNKAVNDINITGIEMFQVLRYCLRTVVEYRSIDVVEVPYKIGTHINRIESKVPDIWQIETDIPNSLCPVTLKIPGSSKRISCKICTGSGAVICEPCYGSGQVTCTCCHGSGKTESYNSAWNPKQQQPNHESTKTCYRCGGRGKESCGHCFHMGRRPCCGCDSSKEVVKYEVLKVKWKPLRSVYYENHKHLPEKVHEMLASCKEKRVSFDSHFAKFLLVSQVFLEAHDNHARRGVIRKQKQDVCEIPVYKIQGLFKDREMTYWIVGHEKMVYAPNHRRRLTRSCIIM</sequence>
<dbReference type="Proteomes" id="UP001642483">
    <property type="component" value="Unassembled WGS sequence"/>
</dbReference>
<name>A0ABP0GYT1_CLALP</name>
<protein>
    <recommendedName>
        <fullName evidence="3">SSUH2-like protein</fullName>
    </recommendedName>
</protein>
<proteinExistence type="predicted"/>
<gene>
    <name evidence="1" type="ORF">CVLEPA_LOCUS29292</name>
</gene>
<comment type="caution">
    <text evidence="1">The sequence shown here is derived from an EMBL/GenBank/DDBJ whole genome shotgun (WGS) entry which is preliminary data.</text>
</comment>
<dbReference type="PANTHER" id="PTHR48465">
    <property type="entry name" value="PROTEIN SSUH2 HOMOLOG"/>
    <property type="match status" value="1"/>
</dbReference>
<evidence type="ECO:0000313" key="1">
    <source>
        <dbReference type="EMBL" id="CAK8696106.1"/>
    </source>
</evidence>